<evidence type="ECO:0008006" key="3">
    <source>
        <dbReference type="Google" id="ProtNLM"/>
    </source>
</evidence>
<dbReference type="OrthoDB" id="253409at2"/>
<dbReference type="AlphaFoldDB" id="A0A5C1I459"/>
<dbReference type="RefSeq" id="WP_112572890.1">
    <property type="nucleotide sequence ID" value="NZ_CP043450.1"/>
</dbReference>
<dbReference type="KEGG" id="mrub:DEO27_019770"/>
<evidence type="ECO:0000313" key="1">
    <source>
        <dbReference type="EMBL" id="QEM12168.1"/>
    </source>
</evidence>
<accession>A0A5C1I459</accession>
<dbReference type="InterPro" id="IPR011050">
    <property type="entry name" value="Pectin_lyase_fold/virulence"/>
</dbReference>
<protein>
    <recommendedName>
        <fullName evidence="3">Pectate lyase superfamily protein domain-containing protein</fullName>
    </recommendedName>
</protein>
<organism evidence="1 2">
    <name type="scientific">Mucilaginibacter rubeus</name>
    <dbReference type="NCBI Taxonomy" id="2027860"/>
    <lineage>
        <taxon>Bacteria</taxon>
        <taxon>Pseudomonadati</taxon>
        <taxon>Bacteroidota</taxon>
        <taxon>Sphingobacteriia</taxon>
        <taxon>Sphingobacteriales</taxon>
        <taxon>Sphingobacteriaceae</taxon>
        <taxon>Mucilaginibacter</taxon>
    </lineage>
</organism>
<sequence>MTTIANYGVLTTYVYTPGNESVFLLGYYSTGDGGEGLFNWDTSGSHSADGGTVVGSGSGKWVRQYEGAMNARWFGAKGDGIADDRITLTSAITAAKLANKSLFIPAGTYSIQTVQAGTTTSIQVNGSSAVDGLELLGETGTKITSSVTPADGSGNTLLRFQDQFMNVKIMNIEFESTHGLTTGSTHCIGHNGNGTRTGTQIIDCSFTGFSQALFINGSEQLVVNRCKFYSPLGHNNAQTNRSPAAYILFTDNDNGVNINPTITECYAEGFSGTVDSSFPGALDGFIFGNPSGAVIALNTMKNFSQEAIFIQPNTFTTNRPTFIINNTIQYDLSAGSGYYGIRCDASNIDISNNTIINENYGILCRGAEATDPYKQKFTNLRISNNDINISPNATLAQRAVYIQGNTTGKTDNFIVSNNHITLSGVTLTNTINLITIADCEKSIIDKNTVSITGTTGMDATHQLNIYALLNSNDSVVFGSLDISGSYSNLFTYGTGSNTNITSLNPTKGNVLFKNASYTVLATDFSIQETSSLVIFADATPAGLTITPPVGAAFAGYKIAVIKTDSTSNVVTVANVTGTNTLTAQGRLDFVFNATTNTWWTI</sequence>
<dbReference type="Gene3D" id="2.160.20.10">
    <property type="entry name" value="Single-stranded right-handed beta-helix, Pectin lyase-like"/>
    <property type="match status" value="1"/>
</dbReference>
<gene>
    <name evidence="1" type="ORF">DEO27_019770</name>
</gene>
<proteinExistence type="predicted"/>
<keyword evidence="2" id="KW-1185">Reference proteome</keyword>
<evidence type="ECO:0000313" key="2">
    <source>
        <dbReference type="Proteomes" id="UP000251402"/>
    </source>
</evidence>
<name>A0A5C1I459_9SPHI</name>
<dbReference type="SUPFAM" id="SSF51126">
    <property type="entry name" value="Pectin lyase-like"/>
    <property type="match status" value="1"/>
</dbReference>
<dbReference type="InterPro" id="IPR012334">
    <property type="entry name" value="Pectin_lyas_fold"/>
</dbReference>
<dbReference type="EMBL" id="CP043450">
    <property type="protein sequence ID" value="QEM12168.1"/>
    <property type="molecule type" value="Genomic_DNA"/>
</dbReference>
<reference evidence="1" key="1">
    <citation type="submission" date="2019-08" db="EMBL/GenBank/DDBJ databases">
        <title>Comparative genome analysis confer to the adaptation heavy metal polluted environment.</title>
        <authorList>
            <person name="Li Y."/>
        </authorList>
    </citation>
    <scope>NUCLEOTIDE SEQUENCE [LARGE SCALE GENOMIC DNA]</scope>
    <source>
        <strain evidence="1">P1</strain>
    </source>
</reference>
<dbReference type="Proteomes" id="UP000251402">
    <property type="component" value="Chromosome"/>
</dbReference>